<evidence type="ECO:0000256" key="1">
    <source>
        <dbReference type="PROSITE-ProRule" id="PRU00284"/>
    </source>
</evidence>
<dbReference type="HOGENOM" id="CLU_000445_107_26_11"/>
<dbReference type="OrthoDB" id="9764154at2"/>
<feature type="domain" description="PAS" evidence="3">
    <location>
        <begin position="638"/>
        <end position="667"/>
    </location>
</feature>
<name>I4F0S1_MODI5</name>
<sequence>MPTRPTAVENLLELRGVVEAIRRTSAVVEFGLDGTVLTANQNFLDTMGYGLDEVLGKPHSMFVDPAYAASEQYSLFWRQLVDGALESGTVVKRLAKGGREVWLRSSYIPVPDEDGRPVKVIVVAIDITEGKVAALERESQAVAIDRSQAMIEFTVDGVVLSANSNFLDAMGYTLSEVRGKHHRMFVEPSLATSREYTDFWKRLGSGQFEGGVYKRLAKGGREVWLQATYNPVLDEDGMPMKIVKFASDITVARRADAESRGKVAAIDRAQAVIEFDLDGTVLSANTNFLQTMGYALPEVQGKHHSIFCEPALASSPEYEEFWTRLGSGGYESGEFKRLAKDGREVWLQATYNPILDDFGKPVKIVKFASDITEVKFAGAEARGKVAAIERAQAVVEFDLTGRVLTANQKFTDTMGYPLAEIRGKHHRIFCDPTHTASDEYADFWERLGQGHYEAGEYKRRDKDGHDVWLQATYNPIIDDSGRVVKIVKFATDITRTKRQTAEYNGKVTAMDRAQAVIEFDLDGTVLTANANFLAALGYTLAEVQGKHHRIFCDPAYTTTEEYRDFWEKLSSGDFHTGEYRRLHKNGQDVWIQASYNPILDDTGRPFKVVKFASDVTQTKLRNAEIEARVNAVDRAQAVIEFDLDGNVLSANENFLRTMGYSQREILGHHHSEFCADDYIRSPEYRDFWLRLGKGEVLAGRFHRKGKYGRDVHIQATYNPILDLSGRPFKVVKFAYDVTAEVEREMRIASGTKEMTTSVRNLSASIEDIARSSQTATGLATETQDNARQGVEALRASLEAIALIQKSSNSITEIVRVMGEIANQTNLLAFNASIEAARAGEHGVGFSIVAGEVRKLAERSFEASQQIGKLIEESAERVAQGSHVSKRAESAFEQIVSSVTRTNETIHSISASTQLQQAASREVDELIAQLASAD</sequence>
<dbReference type="GO" id="GO:0004888">
    <property type="term" value="F:transmembrane signaling receptor activity"/>
    <property type="evidence" value="ECO:0007669"/>
    <property type="project" value="InterPro"/>
</dbReference>
<dbReference type="eggNOG" id="COG2202">
    <property type="taxonomic scope" value="Bacteria"/>
</dbReference>
<feature type="domain" description="PAC" evidence="4">
    <location>
        <begin position="206"/>
        <end position="261"/>
    </location>
</feature>
<dbReference type="PATRIC" id="fig|477641.3.peg.3589"/>
<dbReference type="InterPro" id="IPR000014">
    <property type="entry name" value="PAS"/>
</dbReference>
<keyword evidence="6" id="KW-1185">Reference proteome</keyword>
<dbReference type="Proteomes" id="UP000006461">
    <property type="component" value="Chromosome"/>
</dbReference>
<keyword evidence="1" id="KW-0807">Transducer</keyword>
<dbReference type="InterPro" id="IPR000700">
    <property type="entry name" value="PAS-assoc_C"/>
</dbReference>
<dbReference type="GO" id="GO:0016020">
    <property type="term" value="C:membrane"/>
    <property type="evidence" value="ECO:0007669"/>
    <property type="project" value="InterPro"/>
</dbReference>
<feature type="domain" description="PAC" evidence="4">
    <location>
        <begin position="575"/>
        <end position="627"/>
    </location>
</feature>
<dbReference type="SMART" id="SM00283">
    <property type="entry name" value="MA"/>
    <property type="match status" value="1"/>
</dbReference>
<proteinExistence type="predicted"/>
<dbReference type="KEGG" id="mmar:MODMU_3830"/>
<dbReference type="EMBL" id="FO203431">
    <property type="protein sequence ID" value="CCH89234.1"/>
    <property type="molecule type" value="Genomic_DNA"/>
</dbReference>
<evidence type="ECO:0000259" key="3">
    <source>
        <dbReference type="PROSITE" id="PS50112"/>
    </source>
</evidence>
<dbReference type="NCBIfam" id="TIGR00229">
    <property type="entry name" value="sensory_box"/>
    <property type="match status" value="6"/>
</dbReference>
<feature type="domain" description="PAC" evidence="4">
    <location>
        <begin position="331"/>
        <end position="383"/>
    </location>
</feature>
<gene>
    <name evidence="5" type="ordered locus">MODMU_3830</name>
</gene>
<feature type="domain" description="PAC" evidence="4">
    <location>
        <begin position="85"/>
        <end position="139"/>
    </location>
</feature>
<dbReference type="Pfam" id="PF08448">
    <property type="entry name" value="PAS_4"/>
    <property type="match status" value="2"/>
</dbReference>
<dbReference type="SMART" id="SM00091">
    <property type="entry name" value="PAS"/>
    <property type="match status" value="6"/>
</dbReference>
<dbReference type="PROSITE" id="PS50113">
    <property type="entry name" value="PAC"/>
    <property type="match status" value="5"/>
</dbReference>
<dbReference type="Pfam" id="PF08447">
    <property type="entry name" value="PAS_3"/>
    <property type="match status" value="4"/>
</dbReference>
<dbReference type="InterPro" id="IPR013656">
    <property type="entry name" value="PAS_4"/>
</dbReference>
<dbReference type="InterPro" id="IPR050903">
    <property type="entry name" value="Bact_Chemotaxis_MeTrfase"/>
</dbReference>
<dbReference type="PROSITE" id="PS50111">
    <property type="entry name" value="CHEMOTAXIS_TRANSDUC_2"/>
    <property type="match status" value="1"/>
</dbReference>
<feature type="domain" description="PAS" evidence="3">
    <location>
        <begin position="10"/>
        <end position="57"/>
    </location>
</feature>
<dbReference type="InterPro" id="IPR001610">
    <property type="entry name" value="PAC"/>
</dbReference>
<dbReference type="GO" id="GO:0007165">
    <property type="term" value="P:signal transduction"/>
    <property type="evidence" value="ECO:0007669"/>
    <property type="project" value="UniProtKB-KW"/>
</dbReference>
<dbReference type="STRING" id="477641.MODMU_3830"/>
<dbReference type="GO" id="GO:0006935">
    <property type="term" value="P:chemotaxis"/>
    <property type="evidence" value="ECO:0007669"/>
    <property type="project" value="InterPro"/>
</dbReference>
<accession>I4F0S1</accession>
<dbReference type="SUPFAM" id="SSF58104">
    <property type="entry name" value="Methyl-accepting chemotaxis protein (MCP) signaling domain"/>
    <property type="match status" value="1"/>
</dbReference>
<dbReference type="PANTHER" id="PTHR24422">
    <property type="entry name" value="CHEMOTAXIS PROTEIN METHYLTRANSFERASE"/>
    <property type="match status" value="1"/>
</dbReference>
<dbReference type="PRINTS" id="PR00260">
    <property type="entry name" value="CHEMTRNSDUCR"/>
</dbReference>
<dbReference type="InterPro" id="IPR013655">
    <property type="entry name" value="PAS_fold_3"/>
</dbReference>
<dbReference type="InterPro" id="IPR004089">
    <property type="entry name" value="MCPsignal_dom"/>
</dbReference>
<organism evidence="5 6">
    <name type="scientific">Modestobacter italicus (strain DSM 44449 / CECT 9708 / BC 501)</name>
    <dbReference type="NCBI Taxonomy" id="2732864"/>
    <lineage>
        <taxon>Bacteria</taxon>
        <taxon>Bacillati</taxon>
        <taxon>Actinomycetota</taxon>
        <taxon>Actinomycetes</taxon>
        <taxon>Geodermatophilales</taxon>
        <taxon>Geodermatophilaceae</taxon>
        <taxon>Modestobacter</taxon>
    </lineage>
</organism>
<dbReference type="PROSITE" id="PS50112">
    <property type="entry name" value="PAS"/>
    <property type="match status" value="3"/>
</dbReference>
<reference evidence="5 6" key="1">
    <citation type="journal article" date="2012" name="J. Bacteriol.">
        <title>Genome Sequence of Radiation-Resistant Modestobacter marinus Strain BC501, a Representative Actinobacterium That Thrives on Calcareous Stone Surfaces.</title>
        <authorList>
            <person name="Normand P."/>
            <person name="Gury J."/>
            <person name="Pujic P."/>
            <person name="Chouaia B."/>
            <person name="Crotti E."/>
            <person name="Brusetti L."/>
            <person name="Daffonchio D."/>
            <person name="Vacherie B."/>
            <person name="Barbe V."/>
            <person name="Medigue C."/>
            <person name="Calteau A."/>
            <person name="Ghodhbane-Gtari F."/>
            <person name="Essoussi I."/>
            <person name="Nouioui I."/>
            <person name="Abbassi-Ghozzi I."/>
            <person name="Gtari M."/>
        </authorList>
    </citation>
    <scope>NUCLEOTIDE SEQUENCE [LARGE SCALE GENOMIC DNA]</scope>
    <source>
        <strain evidence="6">BC 501</strain>
    </source>
</reference>
<dbReference type="Pfam" id="PF00015">
    <property type="entry name" value="MCPsignal"/>
    <property type="match status" value="1"/>
</dbReference>
<dbReference type="SMART" id="SM00086">
    <property type="entry name" value="PAC"/>
    <property type="match status" value="6"/>
</dbReference>
<dbReference type="CDD" id="cd11386">
    <property type="entry name" value="MCP_signal"/>
    <property type="match status" value="1"/>
</dbReference>
<evidence type="ECO:0000259" key="4">
    <source>
        <dbReference type="PROSITE" id="PS50113"/>
    </source>
</evidence>
<feature type="domain" description="PAC" evidence="4">
    <location>
        <begin position="453"/>
        <end position="505"/>
    </location>
</feature>
<feature type="domain" description="Methyl-accepting transducer" evidence="2">
    <location>
        <begin position="748"/>
        <end position="933"/>
    </location>
</feature>
<evidence type="ECO:0000313" key="5">
    <source>
        <dbReference type="EMBL" id="CCH89234.1"/>
    </source>
</evidence>
<dbReference type="PANTHER" id="PTHR24422:SF10">
    <property type="entry name" value="CHEMOTAXIS PROTEIN METHYLTRANSFERASE 2"/>
    <property type="match status" value="1"/>
</dbReference>
<evidence type="ECO:0000259" key="2">
    <source>
        <dbReference type="PROSITE" id="PS50111"/>
    </source>
</evidence>
<dbReference type="CDD" id="cd00130">
    <property type="entry name" value="PAS"/>
    <property type="match status" value="6"/>
</dbReference>
<dbReference type="InterPro" id="IPR004090">
    <property type="entry name" value="Chemotax_Me-accpt_rcpt"/>
</dbReference>
<evidence type="ECO:0000313" key="6">
    <source>
        <dbReference type="Proteomes" id="UP000006461"/>
    </source>
</evidence>
<dbReference type="AlphaFoldDB" id="I4F0S1"/>
<dbReference type="eggNOG" id="COG0840">
    <property type="taxonomic scope" value="Bacteria"/>
</dbReference>
<dbReference type="Gene3D" id="3.30.450.20">
    <property type="entry name" value="PAS domain"/>
    <property type="match status" value="6"/>
</dbReference>
<protein>
    <submittedName>
        <fullName evidence="5">Methyl-accepting chemotaxis transducer/sensory box protein</fullName>
    </submittedName>
</protein>
<feature type="domain" description="PAS" evidence="3">
    <location>
        <begin position="516"/>
        <end position="546"/>
    </location>
</feature>
<dbReference type="Gene3D" id="1.10.287.950">
    <property type="entry name" value="Methyl-accepting chemotaxis protein"/>
    <property type="match status" value="1"/>
</dbReference>
<dbReference type="SUPFAM" id="SSF55785">
    <property type="entry name" value="PYP-like sensor domain (PAS domain)"/>
    <property type="match status" value="6"/>
</dbReference>
<dbReference type="InterPro" id="IPR035965">
    <property type="entry name" value="PAS-like_dom_sf"/>
</dbReference>